<organism evidence="1 2">
    <name type="scientific">Heterodera schachtii</name>
    <name type="common">Sugarbeet cyst nematode worm</name>
    <name type="synonym">Tylenchus schachtii</name>
    <dbReference type="NCBI Taxonomy" id="97005"/>
    <lineage>
        <taxon>Eukaryota</taxon>
        <taxon>Metazoa</taxon>
        <taxon>Ecdysozoa</taxon>
        <taxon>Nematoda</taxon>
        <taxon>Chromadorea</taxon>
        <taxon>Rhabditida</taxon>
        <taxon>Tylenchina</taxon>
        <taxon>Tylenchomorpha</taxon>
        <taxon>Tylenchoidea</taxon>
        <taxon>Heteroderidae</taxon>
        <taxon>Heteroderinae</taxon>
        <taxon>Heterodera</taxon>
    </lineage>
</organism>
<accession>A0ABD2IQ54</accession>
<gene>
    <name evidence="1" type="ORF">niasHS_013972</name>
</gene>
<sequence>MRTAAPRIRSHQMMSTELHSVATLAIAFRDITHHAVLLTSQCGICNTALGILRRGQPNFTEMLLVVIN</sequence>
<dbReference type="Proteomes" id="UP001620645">
    <property type="component" value="Unassembled WGS sequence"/>
</dbReference>
<keyword evidence="2" id="KW-1185">Reference proteome</keyword>
<protein>
    <submittedName>
        <fullName evidence="1">Uncharacterized protein</fullName>
    </submittedName>
</protein>
<proteinExistence type="predicted"/>
<name>A0ABD2IQ54_HETSC</name>
<dbReference type="AlphaFoldDB" id="A0ABD2IQ54"/>
<comment type="caution">
    <text evidence="1">The sequence shown here is derived from an EMBL/GenBank/DDBJ whole genome shotgun (WGS) entry which is preliminary data.</text>
</comment>
<dbReference type="EMBL" id="JBICCN010000300">
    <property type="protein sequence ID" value="KAL3079690.1"/>
    <property type="molecule type" value="Genomic_DNA"/>
</dbReference>
<reference evidence="1 2" key="1">
    <citation type="submission" date="2024-10" db="EMBL/GenBank/DDBJ databases">
        <authorList>
            <person name="Kim D."/>
        </authorList>
    </citation>
    <scope>NUCLEOTIDE SEQUENCE [LARGE SCALE GENOMIC DNA]</scope>
    <source>
        <strain evidence="1">Taebaek</strain>
    </source>
</reference>
<evidence type="ECO:0000313" key="1">
    <source>
        <dbReference type="EMBL" id="KAL3079690.1"/>
    </source>
</evidence>
<evidence type="ECO:0000313" key="2">
    <source>
        <dbReference type="Proteomes" id="UP001620645"/>
    </source>
</evidence>